<dbReference type="EMBL" id="AL161580">
    <property type="protein sequence ID" value="CAB79942.1"/>
    <property type="molecule type" value="Genomic_DNA"/>
</dbReference>
<dbReference type="EMBL" id="AL021811">
    <property type="protein sequence ID" value="CAA16966.1"/>
    <property type="molecule type" value="Genomic_DNA"/>
</dbReference>
<protein>
    <submittedName>
        <fullName evidence="2">Uncharacterized protein AT4g32240</fullName>
    </submittedName>
    <submittedName>
        <fullName evidence="1">Uncharacterized protein F10M6.120</fullName>
    </submittedName>
</protein>
<reference key="3">
    <citation type="journal article" date="1999" name="Nature">
        <title>Sequence and analysis of chromosome 4 of the plant Arabidopsis thaliana.</title>
        <authorList>
            <consortium name="EU"/>
            <consortium name="CSHL and WU Arabidopsis Sequencing Project"/>
            <person name="Mayer K."/>
            <person name="Schuller C."/>
            <person name="Wambutt R."/>
            <person name="Murphy G."/>
            <person name="Volckaert G."/>
            <person name="Pohl T."/>
            <person name="Dusterhoft A."/>
            <person name="Stiekema W."/>
            <person name="Entian K.D."/>
            <person name="Terryn N."/>
            <person name="Harris B."/>
            <person name="Ansorge W."/>
            <person name="Brandt P."/>
            <person name="Grivell L."/>
            <person name="Rieger M."/>
            <person name="Weichselgartner M."/>
            <person name="de Simone V."/>
            <person name="Obermaier B."/>
            <person name="Mache R."/>
            <person name="Muller M."/>
            <person name="Kreis M."/>
            <person name="Delseny M."/>
            <person name="Puigdomenech P."/>
            <person name="Watson M."/>
            <person name="Schmidtheini T."/>
            <person name="Reichert B."/>
            <person name="Portatelle D."/>
            <person name="Perez-Alonso M."/>
            <person name="Boutry M."/>
            <person name="Bancroft I."/>
            <person name="Vos P."/>
            <person name="Hoheisel J."/>
            <person name="Zimmermann W."/>
            <person name="Wedler H."/>
            <person name="Ridley P."/>
            <person name="Langham S.A."/>
            <person name="McCullagh B."/>
            <person name="Bilham L."/>
            <person name="Robben J."/>
            <person name="Van der Schueren J."/>
            <person name="Grymonprez B."/>
            <person name="Chuang Y.J."/>
            <person name="Vandenbussche F."/>
            <person name="Braeken M."/>
            <person name="Weltjens I."/>
            <person name="Voet M."/>
            <person name="Bastiaens I."/>
            <person name="Aert R."/>
            <person name="Defoor E."/>
            <person name="Weitzenegger T."/>
            <person name="Bothe G."/>
            <person name="Ramsperger U."/>
            <person name="Hilbert H."/>
            <person name="Braun M."/>
            <person name="Holzer E."/>
            <person name="Brandt A."/>
            <person name="Peters S."/>
            <person name="van Staveren M."/>
            <person name="Dirske W."/>
            <person name="Mooijman P."/>
            <person name="Klein Lankhorst R."/>
            <person name="Rose M."/>
            <person name="Hauf J."/>
            <person name="Kotter P."/>
            <person name="Berneiser S."/>
            <person name="Hempel S."/>
            <person name="Feldpausch M."/>
            <person name="Lamberth S."/>
            <person name="Van den Daele H."/>
            <person name="De Keyser A."/>
            <person name="Buysshaert C."/>
            <person name="Gielen J."/>
            <person name="Villarroel R."/>
            <person name="De Clercq R."/>
            <person name="Van Montagu M."/>
            <person name="Rogers J."/>
            <person name="Cronin A."/>
            <person name="Quail M."/>
            <person name="Bray-Allen S."/>
            <person name="Clark L."/>
            <person name="Doggett J."/>
            <person name="Hall S."/>
            <person name="Kay M."/>
            <person name="Lennard N."/>
            <person name="McLay K."/>
            <person name="Mayes R."/>
            <person name="Pettett A."/>
            <person name="Rajandream M.A."/>
            <person name="Lyne M."/>
            <person name="Benes V."/>
            <person name="Rechmann S."/>
            <person name="Borkova D."/>
            <person name="Blocker H."/>
            <person name="Scharfe M."/>
            <person name="Grimm M."/>
            <person name="Lohnert T.H."/>
            <person name="Dose S."/>
            <person name="de Haan M."/>
            <person name="Maarse A."/>
            <person name="Schafer M."/>
            <person name="Muller-Auer S."/>
            <person name="Gabel C."/>
            <person name="Fuchs M."/>
            <person name="Fartmann B."/>
            <person name="Granderath K."/>
            <person name="Dauner D."/>
            <person name="Herzl A."/>
            <person name="Neumann S."/>
            <person name="Argiriou A."/>
            <person name="Vitale D."/>
            <person name="Liguori R."/>
            <person name="Piravandi E."/>
            <person name="Massenet O."/>
            <person name="Quigley F."/>
            <person name="Clabauld G."/>
            <person name="Mundlein A."/>
            <person name="Felber R."/>
            <person name="Schnabl S."/>
            <person name="Hiller R."/>
            <person name="Schmidt W."/>
            <person name="Lecharny A."/>
            <person name="Aubourg S."/>
            <person name="Chefdor F."/>
            <person name="Cooke R."/>
            <person name="Berger C."/>
            <person name="Montfort A."/>
            <person name="Casacuberta E."/>
            <person name="Gibbons T."/>
            <person name="Weber N."/>
            <person name="Vandenbol M."/>
            <person name="Bargues M."/>
            <person name="Terol J."/>
            <person name="Torres A."/>
            <person name="Perez-Perez A."/>
            <person name="Purnelle B."/>
            <person name="Bent E."/>
            <person name="Johnson S."/>
            <person name="Tacon D."/>
            <person name="Jesse T."/>
            <person name="Heijnen L."/>
            <person name="Schwarz S."/>
            <person name="Scholler P."/>
            <person name="Heber S."/>
            <person name="Francs P."/>
            <person name="Bielke C."/>
            <person name="Frishman D."/>
            <person name="Haase D."/>
            <person name="Lemcke K."/>
            <person name="Mewes H.W."/>
            <person name="Stocker S."/>
            <person name="Zaccaria P."/>
            <person name="Bevan M."/>
            <person name="Wilson R.K."/>
            <person name="de la Bastide M."/>
            <person name="Habermann K."/>
            <person name="Parnell L."/>
            <person name="Dedhia N."/>
            <person name="Gnoj L."/>
            <person name="Schutz K."/>
            <person name="Huang E."/>
            <person name="Spiegel L."/>
            <person name="Sehkon M."/>
            <person name="Murray J."/>
            <person name="Sheet P."/>
            <person name="Cordes M."/>
            <person name="Abu-Threideh J."/>
            <person name="Stoneking T."/>
            <person name="Kalicki J."/>
            <person name="Graves T."/>
            <person name="Harmon G."/>
            <person name="Edwards J."/>
            <person name="Latreille P."/>
            <person name="Courtney L."/>
            <person name="Cloud J."/>
            <person name="Abbott A."/>
            <person name="Scott K."/>
            <person name="Johnson D."/>
            <person name="Minx P."/>
            <person name="Bentley D."/>
            <person name="Fulton B."/>
            <person name="Miller N."/>
            <person name="Greco T."/>
            <person name="Kemp K."/>
            <person name="Kramer J."/>
            <person name="Fulton L."/>
            <person name="Mardis E."/>
            <person name="Dante M."/>
            <person name="Pepin K."/>
            <person name="Hillier L."/>
            <person name="Nelson J."/>
            <person name="Spieth J."/>
            <person name="Ryan E."/>
            <person name="Andrews S."/>
            <person name="Geisel C."/>
            <person name="Layman D."/>
            <person name="Du H."/>
            <person name="Ali J."/>
            <person name="Berghoff A."/>
            <person name="Jones K."/>
            <person name="Drone K."/>
            <person name="Cotton M."/>
            <person name="Joshu C."/>
            <person name="Antonoiu B."/>
            <person name="Zidanic M."/>
            <person name="Strong C."/>
            <person name="Sun H."/>
            <person name="Lamar B."/>
            <person name="Yordan C."/>
            <person name="Ma P."/>
            <person name="Zhong J."/>
            <person name="Preston R."/>
            <person name="Vil D."/>
            <person name="Shekher M."/>
            <person name="Matero A."/>
            <person name="Shah R."/>
            <person name="Swaby I.K."/>
            <person name="O'Shaughnessy A."/>
            <person name="Rodriguez M."/>
            <person name="Hoffmann J."/>
            <person name="Till S."/>
            <person name="Granat S."/>
            <person name="Shohdy N."/>
            <person name="Hasegawa A."/>
            <person name="Hameed A."/>
            <person name="Lodhi M."/>
            <person name="Johnson A."/>
            <person name="Chen E."/>
            <person name="Marra M."/>
            <person name="Martienssen R."/>
            <person name="McCombie W.R."/>
        </authorList>
    </citation>
    <scope>NUCLEOTIDE SEQUENCE [LARGE SCALE GENOMIC DNA]</scope>
    <source>
        <strain>cv. Columbia</strain>
    </source>
</reference>
<name>O49366_ARATH</name>
<reference evidence="1" key="2">
    <citation type="submission" date="1998-02" db="EMBL/GenBank/DDBJ databases">
        <authorList>
            <person name="Bevan M."/>
            <person name="Weichselgartner M."/>
            <person name="Fartmann B."/>
            <person name="Granderath K."/>
            <person name="Dauner D."/>
            <person name="Herzl A."/>
            <person name="Neumann S."/>
            <person name="Hoheisel J."/>
            <person name="Mewes H.W."/>
            <person name="Mayer K."/>
            <person name="Schueller C."/>
        </authorList>
    </citation>
    <scope>NUCLEOTIDE SEQUENCE</scope>
</reference>
<gene>
    <name evidence="1" type="primary">F10M6.120</name>
    <name evidence="2" type="ordered locus">At4g32240</name>
</gene>
<organism evidence="1">
    <name type="scientific">Arabidopsis thaliana</name>
    <name type="common">Mouse-ear cress</name>
    <dbReference type="NCBI Taxonomy" id="3702"/>
    <lineage>
        <taxon>Eukaryota</taxon>
        <taxon>Viridiplantae</taxon>
        <taxon>Streptophyta</taxon>
        <taxon>Embryophyta</taxon>
        <taxon>Tracheophyta</taxon>
        <taxon>Spermatophyta</taxon>
        <taxon>Magnoliopsida</taxon>
        <taxon>eudicotyledons</taxon>
        <taxon>Gunneridae</taxon>
        <taxon>Pentapetalae</taxon>
        <taxon>rosids</taxon>
        <taxon>malvids</taxon>
        <taxon>Brassicales</taxon>
        <taxon>Brassicaceae</taxon>
        <taxon>Camelineae</taxon>
        <taxon>Arabidopsis</taxon>
    </lineage>
</organism>
<dbReference type="AlphaFoldDB" id="O49366"/>
<sequence>MSSSLVEAAAGLPEKGLMVCKWLGTGSAGYGGYKASEYFFPIDNEEFRENLEVPRAFVLVTFCGIGCLCIHQVLQMVVAQVVLKEEVVLIQAMFVLHETGRASLSLPSSSCRSVVQMPEGGTPFWIQFPDQNYTLVFCLRGVGKSILVLDHVALTPDRAWGLFSPSLHSHCGLCSQADTF</sequence>
<evidence type="ECO:0000313" key="1">
    <source>
        <dbReference type="EMBL" id="CAA16966.1"/>
    </source>
</evidence>
<evidence type="ECO:0000313" key="2">
    <source>
        <dbReference type="EMBL" id="CAB79942.1"/>
    </source>
</evidence>
<proteinExistence type="predicted"/>
<accession>O49366</accession>
<reference evidence="1" key="1">
    <citation type="submission" date="1998-02" db="EMBL/GenBank/DDBJ databases">
        <authorList>
            <person name="EU Arabidopsis sequencing project"/>
        </authorList>
    </citation>
    <scope>NUCLEOTIDE SEQUENCE</scope>
</reference>
<dbReference type="ExpressionAtlas" id="O49366">
    <property type="expression patterns" value="baseline and differential"/>
</dbReference>
<dbReference type="TAIR" id="AT4G32240"/>
<dbReference type="PIR" id="T05404">
    <property type="entry name" value="T05404"/>
</dbReference>
<reference evidence="2" key="4">
    <citation type="submission" date="2000-03" db="EMBL/GenBank/DDBJ databases">
        <authorList>
            <person name="Weichselgartner M."/>
            <person name="Fartmann B."/>
            <person name="Granderath K."/>
            <person name="Dauner D."/>
            <person name="Herzl A."/>
            <person name="Neumann S."/>
            <person name="Mewes H.W."/>
            <person name="Lemcke K."/>
            <person name="Mayer K.F.X."/>
        </authorList>
    </citation>
    <scope>NUCLEOTIDE SEQUENCE</scope>
</reference>